<reference evidence="2 3" key="1">
    <citation type="submission" date="2018-11" db="EMBL/GenBank/DDBJ databases">
        <authorList>
            <consortium name="Pathogen Informatics"/>
        </authorList>
    </citation>
    <scope>NUCLEOTIDE SEQUENCE [LARGE SCALE GENOMIC DNA]</scope>
</reference>
<organism evidence="3 4">
    <name type="scientific">Heligmosomoides polygyrus</name>
    <name type="common">Parasitic roundworm</name>
    <dbReference type="NCBI Taxonomy" id="6339"/>
    <lineage>
        <taxon>Eukaryota</taxon>
        <taxon>Metazoa</taxon>
        <taxon>Ecdysozoa</taxon>
        <taxon>Nematoda</taxon>
        <taxon>Chromadorea</taxon>
        <taxon>Rhabditida</taxon>
        <taxon>Rhabditina</taxon>
        <taxon>Rhabditomorpha</taxon>
        <taxon>Strongyloidea</taxon>
        <taxon>Heligmosomidae</taxon>
        <taxon>Heligmosomoides</taxon>
    </lineage>
</organism>
<proteinExistence type="predicted"/>
<sequence>MLALLFLFIMSAVDTMAQDSCSLKQLKEQQNYDNVWAKLPGGTQDLVPHGTNGYGVCATDPELLGWPELWVCIDGKWGPTRRFRKCPQ</sequence>
<feature type="signal peptide" evidence="1">
    <location>
        <begin position="1"/>
        <end position="17"/>
    </location>
</feature>
<accession>A0A183GH04</accession>
<dbReference type="WBParaSite" id="HPBE_0002180801-mRNA-1">
    <property type="protein sequence ID" value="HPBE_0002180801-mRNA-1"/>
    <property type="gene ID" value="HPBE_0002180801"/>
</dbReference>
<evidence type="ECO:0000313" key="3">
    <source>
        <dbReference type="Proteomes" id="UP000050761"/>
    </source>
</evidence>
<dbReference type="Proteomes" id="UP000050761">
    <property type="component" value="Unassembled WGS sequence"/>
</dbReference>
<keyword evidence="3" id="KW-1185">Reference proteome</keyword>
<dbReference type="AlphaFoldDB" id="A0A183GH04"/>
<evidence type="ECO:0000313" key="4">
    <source>
        <dbReference type="WBParaSite" id="HPBE_0002180801-mRNA-1"/>
    </source>
</evidence>
<dbReference type="EMBL" id="UZAH01033353">
    <property type="protein sequence ID" value="VDP28204.1"/>
    <property type="molecule type" value="Genomic_DNA"/>
</dbReference>
<protein>
    <submittedName>
        <fullName evidence="4">Thyroglobulin type-1 domain-containing protein</fullName>
    </submittedName>
</protein>
<evidence type="ECO:0000313" key="2">
    <source>
        <dbReference type="EMBL" id="VDP28204.1"/>
    </source>
</evidence>
<accession>A0A3P8D7T8</accession>
<reference evidence="4" key="2">
    <citation type="submission" date="2019-09" db="UniProtKB">
        <authorList>
            <consortium name="WormBaseParasite"/>
        </authorList>
    </citation>
    <scope>IDENTIFICATION</scope>
</reference>
<keyword evidence="1" id="KW-0732">Signal</keyword>
<evidence type="ECO:0000256" key="1">
    <source>
        <dbReference type="SAM" id="SignalP"/>
    </source>
</evidence>
<feature type="chain" id="PRO_5044552049" evidence="1">
    <location>
        <begin position="18"/>
        <end position="88"/>
    </location>
</feature>
<name>A0A183GH04_HELPZ</name>
<gene>
    <name evidence="2" type="ORF">HPBE_LOCUS21807</name>
</gene>